<protein>
    <submittedName>
        <fullName evidence="1">Uncharacterized protein</fullName>
    </submittedName>
</protein>
<organism evidence="1 2">
    <name type="scientific">Kingdonia uniflora</name>
    <dbReference type="NCBI Taxonomy" id="39325"/>
    <lineage>
        <taxon>Eukaryota</taxon>
        <taxon>Viridiplantae</taxon>
        <taxon>Streptophyta</taxon>
        <taxon>Embryophyta</taxon>
        <taxon>Tracheophyta</taxon>
        <taxon>Spermatophyta</taxon>
        <taxon>Magnoliopsida</taxon>
        <taxon>Ranunculales</taxon>
        <taxon>Circaeasteraceae</taxon>
        <taxon>Kingdonia</taxon>
    </lineage>
</organism>
<dbReference type="Proteomes" id="UP000541444">
    <property type="component" value="Unassembled WGS sequence"/>
</dbReference>
<comment type="caution">
    <text evidence="1">The sequence shown here is derived from an EMBL/GenBank/DDBJ whole genome shotgun (WGS) entry which is preliminary data.</text>
</comment>
<reference evidence="1 2" key="1">
    <citation type="journal article" date="2020" name="IScience">
        <title>Genome Sequencing of the Endangered Kingdonia uniflora (Circaeasteraceae, Ranunculales) Reveals Potential Mechanisms of Evolutionary Specialization.</title>
        <authorList>
            <person name="Sun Y."/>
            <person name="Deng T."/>
            <person name="Zhang A."/>
            <person name="Moore M.J."/>
            <person name="Landis J.B."/>
            <person name="Lin N."/>
            <person name="Zhang H."/>
            <person name="Zhang X."/>
            <person name="Huang J."/>
            <person name="Zhang X."/>
            <person name="Sun H."/>
            <person name="Wang H."/>
        </authorList>
    </citation>
    <scope>NUCLEOTIDE SEQUENCE [LARGE SCALE GENOMIC DNA]</scope>
    <source>
        <strain evidence="1">TB1705</strain>
        <tissue evidence="1">Leaf</tissue>
    </source>
</reference>
<keyword evidence="2" id="KW-1185">Reference proteome</keyword>
<evidence type="ECO:0000313" key="2">
    <source>
        <dbReference type="Proteomes" id="UP000541444"/>
    </source>
</evidence>
<gene>
    <name evidence="1" type="ORF">GIB67_010691</name>
</gene>
<sequence length="86" mass="10348">MKKGMKKQGTLTVQNILFVTKKVMWCCHFLNKVLRFYEFYMIMRVVEDQQSSTKIFGSTIQCLLSHLWEDIWIKISTMEKVLTFFE</sequence>
<accession>A0A7J7L8J8</accession>
<dbReference type="EMBL" id="JACGCM010002535">
    <property type="protein sequence ID" value="KAF6138965.1"/>
    <property type="molecule type" value="Genomic_DNA"/>
</dbReference>
<proteinExistence type="predicted"/>
<evidence type="ECO:0000313" key="1">
    <source>
        <dbReference type="EMBL" id="KAF6138965.1"/>
    </source>
</evidence>
<dbReference type="AlphaFoldDB" id="A0A7J7L8J8"/>
<name>A0A7J7L8J8_9MAGN</name>